<comment type="caution">
    <text evidence="2">The sequence shown here is derived from an EMBL/GenBank/DDBJ whole genome shotgun (WGS) entry which is preliminary data.</text>
</comment>
<proteinExistence type="predicted"/>
<reference evidence="2 3" key="1">
    <citation type="journal article" date="2018" name="Front. Plant Sci.">
        <title>Red Clover (Trifolium pratense) and Zigzag Clover (T. medium) - A Picture of Genomic Similarities and Differences.</title>
        <authorList>
            <person name="Dluhosova J."/>
            <person name="Istvanek J."/>
            <person name="Nedelnik J."/>
            <person name="Repkova J."/>
        </authorList>
    </citation>
    <scope>NUCLEOTIDE SEQUENCE [LARGE SCALE GENOMIC DNA]</scope>
    <source>
        <strain evidence="3">cv. 10/8</strain>
        <tissue evidence="2">Leaf</tissue>
    </source>
</reference>
<evidence type="ECO:0000313" key="3">
    <source>
        <dbReference type="Proteomes" id="UP000265520"/>
    </source>
</evidence>
<accession>A0A392RW06</accession>
<keyword evidence="3" id="KW-1185">Reference proteome</keyword>
<feature type="non-terminal residue" evidence="2">
    <location>
        <position position="38"/>
    </location>
</feature>
<evidence type="ECO:0000256" key="1">
    <source>
        <dbReference type="SAM" id="MobiDB-lite"/>
    </source>
</evidence>
<name>A0A392RW06_9FABA</name>
<sequence length="38" mass="4344">MDHNEAVFHEQYGAFEAPKRAQEEERAAAASRSPTFTY</sequence>
<feature type="region of interest" description="Disordered" evidence="1">
    <location>
        <begin position="1"/>
        <end position="38"/>
    </location>
</feature>
<organism evidence="2 3">
    <name type="scientific">Trifolium medium</name>
    <dbReference type="NCBI Taxonomy" id="97028"/>
    <lineage>
        <taxon>Eukaryota</taxon>
        <taxon>Viridiplantae</taxon>
        <taxon>Streptophyta</taxon>
        <taxon>Embryophyta</taxon>
        <taxon>Tracheophyta</taxon>
        <taxon>Spermatophyta</taxon>
        <taxon>Magnoliopsida</taxon>
        <taxon>eudicotyledons</taxon>
        <taxon>Gunneridae</taxon>
        <taxon>Pentapetalae</taxon>
        <taxon>rosids</taxon>
        <taxon>fabids</taxon>
        <taxon>Fabales</taxon>
        <taxon>Fabaceae</taxon>
        <taxon>Papilionoideae</taxon>
        <taxon>50 kb inversion clade</taxon>
        <taxon>NPAAA clade</taxon>
        <taxon>Hologalegina</taxon>
        <taxon>IRL clade</taxon>
        <taxon>Trifolieae</taxon>
        <taxon>Trifolium</taxon>
    </lineage>
</organism>
<evidence type="ECO:0000313" key="2">
    <source>
        <dbReference type="EMBL" id="MCI40813.1"/>
    </source>
</evidence>
<feature type="compositionally biased region" description="Basic and acidic residues" evidence="1">
    <location>
        <begin position="17"/>
        <end position="27"/>
    </location>
</feature>
<dbReference type="Proteomes" id="UP000265520">
    <property type="component" value="Unassembled WGS sequence"/>
</dbReference>
<dbReference type="EMBL" id="LXQA010284237">
    <property type="protein sequence ID" value="MCI40813.1"/>
    <property type="molecule type" value="Genomic_DNA"/>
</dbReference>
<protein>
    <submittedName>
        <fullName evidence="2">Uncharacterized protein</fullName>
    </submittedName>
</protein>
<dbReference type="AlphaFoldDB" id="A0A392RW06"/>